<evidence type="ECO:0000313" key="3">
    <source>
        <dbReference type="Proteomes" id="UP000190973"/>
    </source>
</evidence>
<dbReference type="EMBL" id="LZZI01000089">
    <property type="protein sequence ID" value="OOM58814.1"/>
    <property type="molecule type" value="Genomic_DNA"/>
</dbReference>
<gene>
    <name evidence="2" type="ORF">CLBCK_38110</name>
</gene>
<feature type="transmembrane region" description="Helical" evidence="1">
    <location>
        <begin position="92"/>
        <end position="118"/>
    </location>
</feature>
<keyword evidence="1" id="KW-0472">Membrane</keyword>
<name>A0A1S8S037_CLOBE</name>
<feature type="transmembrane region" description="Helical" evidence="1">
    <location>
        <begin position="154"/>
        <end position="174"/>
    </location>
</feature>
<evidence type="ECO:0000256" key="1">
    <source>
        <dbReference type="SAM" id="Phobius"/>
    </source>
</evidence>
<proteinExistence type="predicted"/>
<evidence type="ECO:0008006" key="4">
    <source>
        <dbReference type="Google" id="ProtNLM"/>
    </source>
</evidence>
<feature type="transmembrane region" description="Helical" evidence="1">
    <location>
        <begin position="20"/>
        <end position="40"/>
    </location>
</feature>
<dbReference type="InterPro" id="IPR010380">
    <property type="entry name" value="DUF975"/>
</dbReference>
<dbReference type="PANTHER" id="PTHR40076">
    <property type="entry name" value="MEMBRANE PROTEIN-RELATED"/>
    <property type="match status" value="1"/>
</dbReference>
<dbReference type="AlphaFoldDB" id="A0A1S8S037"/>
<keyword evidence="1" id="KW-0812">Transmembrane</keyword>
<protein>
    <recommendedName>
        <fullName evidence="4">DUF975 family protein</fullName>
    </recommendedName>
</protein>
<organism evidence="2 3">
    <name type="scientific">Clostridium beijerinckii</name>
    <name type="common">Clostridium MP</name>
    <dbReference type="NCBI Taxonomy" id="1520"/>
    <lineage>
        <taxon>Bacteria</taxon>
        <taxon>Bacillati</taxon>
        <taxon>Bacillota</taxon>
        <taxon>Clostridia</taxon>
        <taxon>Eubacteriales</taxon>
        <taxon>Clostridiaceae</taxon>
        <taxon>Clostridium</taxon>
    </lineage>
</organism>
<feature type="transmembrane region" description="Helical" evidence="1">
    <location>
        <begin position="46"/>
        <end position="71"/>
    </location>
</feature>
<keyword evidence="1" id="KW-1133">Transmembrane helix</keyword>
<feature type="transmembrane region" description="Helical" evidence="1">
    <location>
        <begin position="181"/>
        <end position="199"/>
    </location>
</feature>
<evidence type="ECO:0000313" key="2">
    <source>
        <dbReference type="EMBL" id="OOM58814.1"/>
    </source>
</evidence>
<dbReference type="RefSeq" id="WP_077840150.1">
    <property type="nucleotide sequence ID" value="NZ_JABTAE010000001.1"/>
</dbReference>
<accession>A0A1S8S037</accession>
<dbReference type="Pfam" id="PF06161">
    <property type="entry name" value="DUF975"/>
    <property type="match status" value="1"/>
</dbReference>
<dbReference type="PANTHER" id="PTHR40076:SF1">
    <property type="entry name" value="MEMBRANE PROTEIN"/>
    <property type="match status" value="1"/>
</dbReference>
<sequence length="219" mass="24877">MDIESKEIRKSARYSLKGNWKIGILSTLVYSGAGIIGGLFQDSSVIWNLILEIIFGALFTFGYFSIILNIVRGEKVNFLDIFTGIKKFTKALGMTLTVNILTLLWSLLLIIPGIIAAIKYSMTYYIWADNPNISIQEAIDRSIKMTDGHISEIFWLYVSFIGWSLLVIAPAAAIKYWHPEYFDVFMSFGMIFVNVYVNVSFGSLYTKLLQEGQRDLEAY</sequence>
<dbReference type="Proteomes" id="UP000190973">
    <property type="component" value="Unassembled WGS sequence"/>
</dbReference>
<reference evidence="2 3" key="1">
    <citation type="submission" date="2016-05" db="EMBL/GenBank/DDBJ databases">
        <title>Microbial solvent formation.</title>
        <authorList>
            <person name="Poehlein A."/>
            <person name="Montoya Solano J.D."/>
            <person name="Flitsch S."/>
            <person name="Krabben P."/>
            <person name="Duerre P."/>
            <person name="Daniel R."/>
        </authorList>
    </citation>
    <scope>NUCLEOTIDE SEQUENCE [LARGE SCALE GENOMIC DNA]</scope>
    <source>
        <strain evidence="2 3">DSM 53</strain>
    </source>
</reference>
<comment type="caution">
    <text evidence="2">The sequence shown here is derived from an EMBL/GenBank/DDBJ whole genome shotgun (WGS) entry which is preliminary data.</text>
</comment>